<dbReference type="PANTHER" id="PTHR42928">
    <property type="entry name" value="TRICARBOXYLATE-BINDING PROTEIN"/>
    <property type="match status" value="1"/>
</dbReference>
<evidence type="ECO:0000256" key="2">
    <source>
        <dbReference type="SAM" id="SignalP"/>
    </source>
</evidence>
<feature type="chain" id="PRO_5046469864" evidence="2">
    <location>
        <begin position="22"/>
        <end position="326"/>
    </location>
</feature>
<name>A0ABT7W9B5_9BORD</name>
<keyword evidence="2" id="KW-0732">Signal</keyword>
<organism evidence="3 4">
    <name type="scientific">Bordetella petrii</name>
    <dbReference type="NCBI Taxonomy" id="94624"/>
    <lineage>
        <taxon>Bacteria</taxon>
        <taxon>Pseudomonadati</taxon>
        <taxon>Pseudomonadota</taxon>
        <taxon>Betaproteobacteria</taxon>
        <taxon>Burkholderiales</taxon>
        <taxon>Alcaligenaceae</taxon>
        <taxon>Bordetella</taxon>
    </lineage>
</organism>
<keyword evidence="4" id="KW-1185">Reference proteome</keyword>
<protein>
    <submittedName>
        <fullName evidence="3">Tripartite tricarboxylate transporter substrate binding protein</fullName>
    </submittedName>
</protein>
<dbReference type="PIRSF" id="PIRSF017082">
    <property type="entry name" value="YflP"/>
    <property type="match status" value="1"/>
</dbReference>
<sequence length="326" mass="34302">MFRSFAIFCGLALALPPAAEAAAPADSWPARPVTWVVGYAAGGTTDIIARTLAQALGEQTGQTFVVENRTGANSNIGAEIVTRAAPDGYTFYVGSTANAINRTLYKNLNYDVVKDFASVAMLGTVPNLLVVNPSLPIKSVRDYINYAKAHPGKLTCASSGAGSAIHMSCELFKLQTGTNILHVPYRGSGPAMTDLLGGQVDSIFDNMPTVLPNAQAGKLRALGVTTAERSPSAPDIPTLAESGVPEFQVQSWFGLFAPAATDPALVQKMNQAVNKALASDSVRQVFAQRGVVMPPAPNTASTFAKFVQGEVDKWAEVVKKSGARVE</sequence>
<comment type="similarity">
    <text evidence="1">Belongs to the UPF0065 (bug) family.</text>
</comment>
<gene>
    <name evidence="3" type="ORF">QUC21_22265</name>
</gene>
<evidence type="ECO:0000256" key="1">
    <source>
        <dbReference type="ARBA" id="ARBA00006987"/>
    </source>
</evidence>
<dbReference type="Gene3D" id="3.40.190.10">
    <property type="entry name" value="Periplasmic binding protein-like II"/>
    <property type="match status" value="1"/>
</dbReference>
<dbReference type="EMBL" id="JAUDJE010000027">
    <property type="protein sequence ID" value="MDM9561773.1"/>
    <property type="molecule type" value="Genomic_DNA"/>
</dbReference>
<dbReference type="RefSeq" id="WP_289786725.1">
    <property type="nucleotide sequence ID" value="NZ_JAUDJE010000027.1"/>
</dbReference>
<comment type="caution">
    <text evidence="3">The sequence shown here is derived from an EMBL/GenBank/DDBJ whole genome shotgun (WGS) entry which is preliminary data.</text>
</comment>
<dbReference type="SUPFAM" id="SSF53850">
    <property type="entry name" value="Periplasmic binding protein-like II"/>
    <property type="match status" value="1"/>
</dbReference>
<dbReference type="CDD" id="cd13578">
    <property type="entry name" value="PBP2_Bug27"/>
    <property type="match status" value="1"/>
</dbReference>
<evidence type="ECO:0000313" key="3">
    <source>
        <dbReference type="EMBL" id="MDM9561773.1"/>
    </source>
</evidence>
<dbReference type="InterPro" id="IPR042100">
    <property type="entry name" value="Bug_dom1"/>
</dbReference>
<dbReference type="PANTHER" id="PTHR42928:SF5">
    <property type="entry name" value="BLR1237 PROTEIN"/>
    <property type="match status" value="1"/>
</dbReference>
<accession>A0ABT7W9B5</accession>
<dbReference type="Gene3D" id="3.40.190.150">
    <property type="entry name" value="Bordetella uptake gene, domain 1"/>
    <property type="match status" value="1"/>
</dbReference>
<dbReference type="Proteomes" id="UP001175604">
    <property type="component" value="Unassembled WGS sequence"/>
</dbReference>
<evidence type="ECO:0000313" key="4">
    <source>
        <dbReference type="Proteomes" id="UP001175604"/>
    </source>
</evidence>
<dbReference type="InterPro" id="IPR005064">
    <property type="entry name" value="BUG"/>
</dbReference>
<reference evidence="3" key="1">
    <citation type="submission" date="2023-06" db="EMBL/GenBank/DDBJ databases">
        <title>full genome analysis of Phenantherene degrader P3.</title>
        <authorList>
            <person name="Akbar A."/>
            <person name="Rahmeh R."/>
            <person name="Kishk M."/>
        </authorList>
    </citation>
    <scope>NUCLEOTIDE SEQUENCE</scope>
    <source>
        <strain evidence="3">P3</strain>
    </source>
</reference>
<feature type="signal peptide" evidence="2">
    <location>
        <begin position="1"/>
        <end position="21"/>
    </location>
</feature>
<dbReference type="Pfam" id="PF03401">
    <property type="entry name" value="TctC"/>
    <property type="match status" value="1"/>
</dbReference>
<proteinExistence type="inferred from homology"/>